<evidence type="ECO:0000313" key="3">
    <source>
        <dbReference type="Proteomes" id="UP001233999"/>
    </source>
</evidence>
<sequence>EMVISSDKYEVKLISRSLFEVRMVLVIRNFQVRDVGSYRCIAKNSLGEVESNIRLYEIPGPTRRVFPTRYDEEDYVEQNGSAEQEEEEEEEQTNLVVHQGSSSIVMQTVAPPALGTHHTYVDNQLCCSNVFYKQSTSMLRRRRGRGIGKYSNIHQIHQTGALVA</sequence>
<evidence type="ECO:0000259" key="1">
    <source>
        <dbReference type="Pfam" id="PF07679"/>
    </source>
</evidence>
<gene>
    <name evidence="2" type="ORF">L9F63_004484</name>
</gene>
<feature type="domain" description="Immunoglobulin I-set" evidence="1">
    <location>
        <begin position="22"/>
        <end position="55"/>
    </location>
</feature>
<name>A0AAD8E7W0_DIPPU</name>
<reference evidence="2" key="1">
    <citation type="journal article" date="2023" name="IScience">
        <title>Live-bearing cockroach genome reveals convergent evolutionary mechanisms linked to viviparity in insects and beyond.</title>
        <authorList>
            <person name="Fouks B."/>
            <person name="Harrison M.C."/>
            <person name="Mikhailova A.A."/>
            <person name="Marchal E."/>
            <person name="English S."/>
            <person name="Carruthers M."/>
            <person name="Jennings E.C."/>
            <person name="Chiamaka E.L."/>
            <person name="Frigard R.A."/>
            <person name="Pippel M."/>
            <person name="Attardo G.M."/>
            <person name="Benoit J.B."/>
            <person name="Bornberg-Bauer E."/>
            <person name="Tobe S.S."/>
        </authorList>
    </citation>
    <scope>NUCLEOTIDE SEQUENCE</scope>
    <source>
        <strain evidence="2">Stay&amp;Tobe</strain>
    </source>
</reference>
<evidence type="ECO:0000313" key="2">
    <source>
        <dbReference type="EMBL" id="KAJ9579882.1"/>
    </source>
</evidence>
<dbReference type="InterPro" id="IPR013783">
    <property type="entry name" value="Ig-like_fold"/>
</dbReference>
<dbReference type="Gene3D" id="2.60.40.10">
    <property type="entry name" value="Immunoglobulins"/>
    <property type="match status" value="1"/>
</dbReference>
<proteinExistence type="predicted"/>
<dbReference type="Proteomes" id="UP001233999">
    <property type="component" value="Unassembled WGS sequence"/>
</dbReference>
<keyword evidence="3" id="KW-1185">Reference proteome</keyword>
<dbReference type="InterPro" id="IPR013098">
    <property type="entry name" value="Ig_I-set"/>
</dbReference>
<comment type="caution">
    <text evidence="2">The sequence shown here is derived from an EMBL/GenBank/DDBJ whole genome shotgun (WGS) entry which is preliminary data.</text>
</comment>
<accession>A0AAD8E7W0</accession>
<dbReference type="Pfam" id="PF07679">
    <property type="entry name" value="I-set"/>
    <property type="match status" value="1"/>
</dbReference>
<dbReference type="EMBL" id="JASPKZ010008371">
    <property type="protein sequence ID" value="KAJ9579882.1"/>
    <property type="molecule type" value="Genomic_DNA"/>
</dbReference>
<feature type="non-terminal residue" evidence="2">
    <location>
        <position position="164"/>
    </location>
</feature>
<organism evidence="2 3">
    <name type="scientific">Diploptera punctata</name>
    <name type="common">Pacific beetle cockroach</name>
    <dbReference type="NCBI Taxonomy" id="6984"/>
    <lineage>
        <taxon>Eukaryota</taxon>
        <taxon>Metazoa</taxon>
        <taxon>Ecdysozoa</taxon>
        <taxon>Arthropoda</taxon>
        <taxon>Hexapoda</taxon>
        <taxon>Insecta</taxon>
        <taxon>Pterygota</taxon>
        <taxon>Neoptera</taxon>
        <taxon>Polyneoptera</taxon>
        <taxon>Dictyoptera</taxon>
        <taxon>Blattodea</taxon>
        <taxon>Blaberoidea</taxon>
        <taxon>Blaberidae</taxon>
        <taxon>Diplopterinae</taxon>
        <taxon>Diploptera</taxon>
    </lineage>
</organism>
<protein>
    <recommendedName>
        <fullName evidence="1">Immunoglobulin I-set domain-containing protein</fullName>
    </recommendedName>
</protein>
<reference evidence="2" key="2">
    <citation type="submission" date="2023-05" db="EMBL/GenBank/DDBJ databases">
        <authorList>
            <person name="Fouks B."/>
        </authorList>
    </citation>
    <scope>NUCLEOTIDE SEQUENCE</scope>
    <source>
        <strain evidence="2">Stay&amp;Tobe</strain>
        <tissue evidence="2">Testes</tissue>
    </source>
</reference>
<dbReference type="InterPro" id="IPR036179">
    <property type="entry name" value="Ig-like_dom_sf"/>
</dbReference>
<feature type="non-terminal residue" evidence="2">
    <location>
        <position position="1"/>
    </location>
</feature>
<dbReference type="SUPFAM" id="SSF48726">
    <property type="entry name" value="Immunoglobulin"/>
    <property type="match status" value="1"/>
</dbReference>
<dbReference type="AlphaFoldDB" id="A0AAD8E7W0"/>